<organism evidence="3">
    <name type="scientific">Thelazia callipaeda</name>
    <name type="common">Oriental eyeworm</name>
    <name type="synonym">Parasitic nematode</name>
    <dbReference type="NCBI Taxonomy" id="103827"/>
    <lineage>
        <taxon>Eukaryota</taxon>
        <taxon>Metazoa</taxon>
        <taxon>Ecdysozoa</taxon>
        <taxon>Nematoda</taxon>
        <taxon>Chromadorea</taxon>
        <taxon>Rhabditida</taxon>
        <taxon>Spirurina</taxon>
        <taxon>Spiruromorpha</taxon>
        <taxon>Thelazioidea</taxon>
        <taxon>Thelaziidae</taxon>
        <taxon>Thelazia</taxon>
    </lineage>
</organism>
<dbReference type="Proteomes" id="UP000276776">
    <property type="component" value="Unassembled WGS sequence"/>
</dbReference>
<name>A0A0N5CZV8_THECL</name>
<evidence type="ECO:0000313" key="3">
    <source>
        <dbReference type="WBParaSite" id="TCLT_0000604801-mRNA-1"/>
    </source>
</evidence>
<reference evidence="3" key="1">
    <citation type="submission" date="2017-02" db="UniProtKB">
        <authorList>
            <consortium name="WormBaseParasite"/>
        </authorList>
    </citation>
    <scope>IDENTIFICATION</scope>
</reference>
<accession>A0A0N5CZV8</accession>
<gene>
    <name evidence="1" type="ORF">TCLT_LOCUS6037</name>
</gene>
<dbReference type="WBParaSite" id="TCLT_0000604801-mRNA-1">
    <property type="protein sequence ID" value="TCLT_0000604801-mRNA-1"/>
    <property type="gene ID" value="TCLT_0000604801"/>
</dbReference>
<reference evidence="1 2" key="2">
    <citation type="submission" date="2018-11" db="EMBL/GenBank/DDBJ databases">
        <authorList>
            <consortium name="Pathogen Informatics"/>
        </authorList>
    </citation>
    <scope>NUCLEOTIDE SEQUENCE [LARGE SCALE GENOMIC DNA]</scope>
</reference>
<dbReference type="STRING" id="103827.A0A0N5CZV8"/>
<sequence length="212" mass="24558">MVVHISMYKYAVQLFIDHLIKLKKLCRFVILFWQAEDFLLAQSLCRLAFTNETDEEEVLKVFINATAVDSVCVGYLLNNIELIKRCMDYCQVNNEHHSTNAAKLLSNLSLHLPEKVVIISFFSGDAFYIMSMSCVVRLSVKSGRLKHFAYIANTETSNELPPKDQQSRLFSLECSHFPDSIHHRALTLFVCSLQKYNFLVVYFRNEKSRKCL</sequence>
<dbReference type="AlphaFoldDB" id="A0A0N5CZV8"/>
<evidence type="ECO:0000313" key="1">
    <source>
        <dbReference type="EMBL" id="VDN03352.1"/>
    </source>
</evidence>
<protein>
    <submittedName>
        <fullName evidence="3">ANK_REP_REGION domain-containing protein</fullName>
    </submittedName>
</protein>
<dbReference type="OrthoDB" id="338814at2759"/>
<evidence type="ECO:0000313" key="2">
    <source>
        <dbReference type="Proteomes" id="UP000276776"/>
    </source>
</evidence>
<proteinExistence type="predicted"/>
<keyword evidence="2" id="KW-1185">Reference proteome</keyword>
<dbReference type="EMBL" id="UYYF01004383">
    <property type="protein sequence ID" value="VDN03352.1"/>
    <property type="molecule type" value="Genomic_DNA"/>
</dbReference>